<dbReference type="Proteomes" id="UP000789342">
    <property type="component" value="Unassembled WGS sequence"/>
</dbReference>
<evidence type="ECO:0000313" key="1">
    <source>
        <dbReference type="EMBL" id="CAG8491237.1"/>
    </source>
</evidence>
<proteinExistence type="predicted"/>
<keyword evidence="2" id="KW-1185">Reference proteome</keyword>
<name>A0A9N8WP91_9GLOM</name>
<comment type="caution">
    <text evidence="1">The sequence shown here is derived from an EMBL/GenBank/DDBJ whole genome shotgun (WGS) entry which is preliminary data.</text>
</comment>
<evidence type="ECO:0000313" key="2">
    <source>
        <dbReference type="Proteomes" id="UP000789342"/>
    </source>
</evidence>
<gene>
    <name evidence="1" type="ORF">AMORRO_LOCUS2787</name>
</gene>
<reference evidence="1" key="1">
    <citation type="submission" date="2021-06" db="EMBL/GenBank/DDBJ databases">
        <authorList>
            <person name="Kallberg Y."/>
            <person name="Tangrot J."/>
            <person name="Rosling A."/>
        </authorList>
    </citation>
    <scope>NUCLEOTIDE SEQUENCE</scope>
    <source>
        <strain evidence="1">CL551</strain>
    </source>
</reference>
<sequence length="144" mass="16877">MRKRTMMMVLHNLTRMLPGLHQTTHRLAQIILSFRFQVFSQKEEGSRLKISIEAIENKVGQSQRVKLFSTIIRNEAPYRRDHYYLANKQIDRTRASKACDELGVATYSMSMKIVAYHYQRGECVHRKMTPFIKCEVAFSYQDAG</sequence>
<accession>A0A9N8WP91</accession>
<dbReference type="EMBL" id="CAJVPV010001246">
    <property type="protein sequence ID" value="CAG8491237.1"/>
    <property type="molecule type" value="Genomic_DNA"/>
</dbReference>
<organism evidence="1 2">
    <name type="scientific">Acaulospora morrowiae</name>
    <dbReference type="NCBI Taxonomy" id="94023"/>
    <lineage>
        <taxon>Eukaryota</taxon>
        <taxon>Fungi</taxon>
        <taxon>Fungi incertae sedis</taxon>
        <taxon>Mucoromycota</taxon>
        <taxon>Glomeromycotina</taxon>
        <taxon>Glomeromycetes</taxon>
        <taxon>Diversisporales</taxon>
        <taxon>Acaulosporaceae</taxon>
        <taxon>Acaulospora</taxon>
    </lineage>
</organism>
<dbReference type="AlphaFoldDB" id="A0A9N8WP91"/>
<protein>
    <submittedName>
        <fullName evidence="1">10689_t:CDS:1</fullName>
    </submittedName>
</protein>